<proteinExistence type="predicted"/>
<keyword evidence="2" id="KW-1185">Reference proteome</keyword>
<comment type="caution">
    <text evidence="1">The sequence shown here is derived from an EMBL/GenBank/DDBJ whole genome shotgun (WGS) entry which is preliminary data.</text>
</comment>
<name>A0A4Y2KI68_ARAVE</name>
<gene>
    <name evidence="1" type="ORF">AVEN_198805_1</name>
</gene>
<dbReference type="Proteomes" id="UP000499080">
    <property type="component" value="Unassembled WGS sequence"/>
</dbReference>
<protein>
    <submittedName>
        <fullName evidence="1">Uncharacterized protein</fullName>
    </submittedName>
</protein>
<dbReference type="EMBL" id="BGPR01004581">
    <property type="protein sequence ID" value="GBN01093.1"/>
    <property type="molecule type" value="Genomic_DNA"/>
</dbReference>
<organism evidence="1 2">
    <name type="scientific">Araneus ventricosus</name>
    <name type="common">Orbweaver spider</name>
    <name type="synonym">Epeira ventricosa</name>
    <dbReference type="NCBI Taxonomy" id="182803"/>
    <lineage>
        <taxon>Eukaryota</taxon>
        <taxon>Metazoa</taxon>
        <taxon>Ecdysozoa</taxon>
        <taxon>Arthropoda</taxon>
        <taxon>Chelicerata</taxon>
        <taxon>Arachnida</taxon>
        <taxon>Araneae</taxon>
        <taxon>Araneomorphae</taxon>
        <taxon>Entelegynae</taxon>
        <taxon>Araneoidea</taxon>
        <taxon>Araneidae</taxon>
        <taxon>Araneus</taxon>
    </lineage>
</organism>
<accession>A0A4Y2KI68</accession>
<evidence type="ECO:0000313" key="1">
    <source>
        <dbReference type="EMBL" id="GBN01093.1"/>
    </source>
</evidence>
<reference evidence="1 2" key="1">
    <citation type="journal article" date="2019" name="Sci. Rep.">
        <title>Orb-weaving spider Araneus ventricosus genome elucidates the spidroin gene catalogue.</title>
        <authorList>
            <person name="Kono N."/>
            <person name="Nakamura H."/>
            <person name="Ohtoshi R."/>
            <person name="Moran D.A.P."/>
            <person name="Shinohara A."/>
            <person name="Yoshida Y."/>
            <person name="Fujiwara M."/>
            <person name="Mori M."/>
            <person name="Tomita M."/>
            <person name="Arakawa K."/>
        </authorList>
    </citation>
    <scope>NUCLEOTIDE SEQUENCE [LARGE SCALE GENOMIC DNA]</scope>
</reference>
<sequence>MIARTNEIVNQLKTINEKKILQRSKFSEVQSPTTSTCTSINDTKIKSVTKTSKRPTNKINTGEIYIGKMSLHSNEMIKSNTRRYNDKPFVESKMKISKTKNLVRPNKYRFSANAIEKSQFLQTEVISEVRGNGALDTISQVKCQESGNKVLSIKTESDVDKDFLEDDFLEIASFGQMKGVSEKRIIQ</sequence>
<dbReference type="AlphaFoldDB" id="A0A4Y2KI68"/>
<evidence type="ECO:0000313" key="2">
    <source>
        <dbReference type="Proteomes" id="UP000499080"/>
    </source>
</evidence>